<dbReference type="PROSITE" id="PS00329">
    <property type="entry name" value="HSP70_2"/>
    <property type="match status" value="1"/>
</dbReference>
<dbReference type="InterPro" id="IPR043129">
    <property type="entry name" value="ATPase_NBD"/>
</dbReference>
<dbReference type="FunFam" id="3.90.640.10:FF:000003">
    <property type="entry name" value="Molecular chaperone DnaK"/>
    <property type="match status" value="1"/>
</dbReference>
<dbReference type="GO" id="GO:0051082">
    <property type="term" value="F:unfolded protein binding"/>
    <property type="evidence" value="ECO:0007669"/>
    <property type="project" value="InterPro"/>
</dbReference>
<keyword evidence="4 9" id="KW-0547">Nucleotide-binding</keyword>
<dbReference type="InterPro" id="IPR013126">
    <property type="entry name" value="Hsp_70_fam"/>
</dbReference>
<dbReference type="EMBL" id="SRMA01025779">
    <property type="protein sequence ID" value="TRY91099.1"/>
    <property type="molecule type" value="Genomic_DNA"/>
</dbReference>
<evidence type="ECO:0000256" key="8">
    <source>
        <dbReference type="ARBA" id="ARBA00050527"/>
    </source>
</evidence>
<comment type="caution">
    <text evidence="11">The sequence shown here is derived from an EMBL/GenBank/DDBJ whole genome shotgun (WGS) entry which is preliminary data.</text>
</comment>
<evidence type="ECO:0000256" key="5">
    <source>
        <dbReference type="ARBA" id="ARBA00022840"/>
    </source>
</evidence>
<dbReference type="PROSITE" id="PS01036">
    <property type="entry name" value="HSP70_3"/>
    <property type="match status" value="1"/>
</dbReference>
<name>A0A553QM82_9TELE</name>
<dbReference type="CDD" id="cd11733">
    <property type="entry name" value="ASKHA_NBD_HSP70_HSPA9"/>
    <property type="match status" value="1"/>
</dbReference>
<reference evidence="11 12" key="1">
    <citation type="journal article" date="2019" name="Sci. Data">
        <title>Hybrid genome assembly and annotation of Danionella translucida.</title>
        <authorList>
            <person name="Kadobianskyi M."/>
            <person name="Schulze L."/>
            <person name="Schuelke M."/>
            <person name="Judkewitz B."/>
        </authorList>
    </citation>
    <scope>NUCLEOTIDE SEQUENCE [LARGE SCALE GENOMIC DNA]</scope>
    <source>
        <strain evidence="11 12">Bolton</strain>
    </source>
</reference>
<dbReference type="PROSITE" id="PS00297">
    <property type="entry name" value="HSP70_1"/>
    <property type="match status" value="1"/>
</dbReference>
<dbReference type="Gene3D" id="1.20.1270.10">
    <property type="match status" value="1"/>
</dbReference>
<dbReference type="FunFam" id="3.30.420.40:FF:000545">
    <property type="entry name" value="Endoplasmic reticulum chaperone BiP"/>
    <property type="match status" value="1"/>
</dbReference>
<keyword evidence="12" id="KW-1185">Reference proteome</keyword>
<dbReference type="OrthoDB" id="2401965at2759"/>
<dbReference type="FunFam" id="1.20.1270.10:FF:000011">
    <property type="entry name" value="stress-70 protein, mitochondrial isoform X1"/>
    <property type="match status" value="1"/>
</dbReference>
<accession>A0A553QM82</accession>
<dbReference type="InterPro" id="IPR012725">
    <property type="entry name" value="Chaperone_DnaK"/>
</dbReference>
<organism evidence="11 12">
    <name type="scientific">Danionella cerebrum</name>
    <dbReference type="NCBI Taxonomy" id="2873325"/>
    <lineage>
        <taxon>Eukaryota</taxon>
        <taxon>Metazoa</taxon>
        <taxon>Chordata</taxon>
        <taxon>Craniata</taxon>
        <taxon>Vertebrata</taxon>
        <taxon>Euteleostomi</taxon>
        <taxon>Actinopterygii</taxon>
        <taxon>Neopterygii</taxon>
        <taxon>Teleostei</taxon>
        <taxon>Ostariophysi</taxon>
        <taxon>Cypriniformes</taxon>
        <taxon>Danionidae</taxon>
        <taxon>Danioninae</taxon>
        <taxon>Danionella</taxon>
    </lineage>
</organism>
<dbReference type="Gene3D" id="3.90.640.10">
    <property type="entry name" value="Actin, Chain A, domain 4"/>
    <property type="match status" value="1"/>
</dbReference>
<dbReference type="SUPFAM" id="SSF100920">
    <property type="entry name" value="Heat shock protein 70kD (HSP70), peptide-binding domain"/>
    <property type="match status" value="1"/>
</dbReference>
<dbReference type="GO" id="GO:0140662">
    <property type="term" value="F:ATP-dependent protein folding chaperone"/>
    <property type="evidence" value="ECO:0007669"/>
    <property type="project" value="InterPro"/>
</dbReference>
<dbReference type="FunFam" id="2.60.34.10:FF:000014">
    <property type="entry name" value="Chaperone protein DnaK HSP70"/>
    <property type="match status" value="1"/>
</dbReference>
<dbReference type="InterPro" id="IPR029048">
    <property type="entry name" value="HSP70_C_sf"/>
</dbReference>
<evidence type="ECO:0000256" key="2">
    <source>
        <dbReference type="ARBA" id="ARBA00012554"/>
    </source>
</evidence>
<evidence type="ECO:0000256" key="6">
    <source>
        <dbReference type="ARBA" id="ARBA00030055"/>
    </source>
</evidence>
<dbReference type="PANTHER" id="PTHR19375">
    <property type="entry name" value="HEAT SHOCK PROTEIN 70KDA"/>
    <property type="match status" value="1"/>
</dbReference>
<dbReference type="AlphaFoldDB" id="A0A553QM82"/>
<comment type="catalytic activity">
    <reaction evidence="8">
        <text>ATP + H2O = ADP + phosphate + H(+)</text>
        <dbReference type="Rhea" id="RHEA:13065"/>
        <dbReference type="ChEBI" id="CHEBI:15377"/>
        <dbReference type="ChEBI" id="CHEBI:15378"/>
        <dbReference type="ChEBI" id="CHEBI:30616"/>
        <dbReference type="ChEBI" id="CHEBI:43474"/>
        <dbReference type="ChEBI" id="CHEBI:456216"/>
        <dbReference type="EC" id="3.6.4.10"/>
    </reaction>
    <physiologicalReaction direction="left-to-right" evidence="8">
        <dbReference type="Rhea" id="RHEA:13066"/>
    </physiologicalReaction>
</comment>
<dbReference type="InterPro" id="IPR018181">
    <property type="entry name" value="Heat_shock_70_CS"/>
</dbReference>
<gene>
    <name evidence="11" type="ORF">DNTS_020399</name>
</gene>
<dbReference type="Pfam" id="PF00012">
    <property type="entry name" value="HSP70"/>
    <property type="match status" value="1"/>
</dbReference>
<keyword evidence="5 9" id="KW-0067">ATP-binding</keyword>
<dbReference type="SUPFAM" id="SSF53067">
    <property type="entry name" value="Actin-like ATPase domain"/>
    <property type="match status" value="2"/>
</dbReference>
<dbReference type="FunFam" id="3.30.30.30:FF:000005">
    <property type="entry name" value="Heat shock protein ssb1"/>
    <property type="match status" value="1"/>
</dbReference>
<dbReference type="Proteomes" id="UP000316079">
    <property type="component" value="Unassembled WGS sequence"/>
</dbReference>
<feature type="region of interest" description="Disordered" evidence="10">
    <location>
        <begin position="638"/>
        <end position="662"/>
    </location>
</feature>
<sequence>MLTAARTVVRNVSYSQKTSSNVPDVIKKACLNGLTRQALQSSTRRNYASEAIRGSVIGIDLGTTNSCVAVMDGKQAKVLENAEGARTTPSVVAFTSDGERLVGMPAKRQAVTNPNNTLYATKRLIGRRFDDPEVQKDFQAGAFVLMKMKETAESYLGQSVKNAVVTVPAYFNDSQRQATKDAGQIAGLNVLRVINEPTAAALAYGLDKTQDKIIAVYDLGGGTFDISVLEIQKGVFEVKSTNGDTFLGGEDFDQHLLRHVVKEYQREVGRDYSKTISGVDLTKDNMALQRVREAAEKAKCELSSALQTDINLPYLTMDASGPKHLHMRLTRSQFEGIVADLIRRTVAPCQKAMQDAEVSKSDIGEVLLVGGMTRMPKVQQTVQDVFGRAPSKSVNPDEAVAIGAAIQGGVLAGDVTDVLLLDVTPLSLGIETLGGVFTKLINRNTTIPTKKSQVFSTAADGQTQVEIKVCQGEREMATDNKILGQFTLVGIPPAPRGVPQIEVTFDIDANGIVHVSAKDKGTGREQQIVIQSSGGLSKDDIENMVKNAEKYAEEDRRRKERVEAVNMAEGIVHDTESKMEEFKDQLPADECTKLKEEISKVRELLSRKDAETGENIKQAATNLQQASLKLFEMAYKKMASEREGSSGSSSSGETGEKKEGQQ</sequence>
<dbReference type="InterPro" id="IPR029047">
    <property type="entry name" value="HSP70_peptide-bd_sf"/>
</dbReference>
<evidence type="ECO:0000256" key="10">
    <source>
        <dbReference type="SAM" id="MobiDB-lite"/>
    </source>
</evidence>
<dbReference type="PRINTS" id="PR00301">
    <property type="entry name" value="HEATSHOCK70"/>
</dbReference>
<protein>
    <recommendedName>
        <fullName evidence="3">Stress-70 protein, mitochondrial</fullName>
        <ecNumber evidence="2">3.6.4.10</ecNumber>
    </recommendedName>
    <alternativeName>
        <fullName evidence="7">75 kDa glucose-regulated protein</fullName>
    </alternativeName>
    <alternativeName>
        <fullName evidence="6">Heat shock 70 kDa protein 9</fullName>
    </alternativeName>
</protein>
<evidence type="ECO:0000256" key="3">
    <source>
        <dbReference type="ARBA" id="ARBA00019355"/>
    </source>
</evidence>
<evidence type="ECO:0000313" key="12">
    <source>
        <dbReference type="Proteomes" id="UP000316079"/>
    </source>
</evidence>
<comment type="similarity">
    <text evidence="1 9">Belongs to the heat shock protein 70 family.</text>
</comment>
<dbReference type="NCBIfam" id="NF001413">
    <property type="entry name" value="PRK00290.1"/>
    <property type="match status" value="1"/>
</dbReference>
<dbReference type="EC" id="3.6.4.10" evidence="2"/>
<evidence type="ECO:0000256" key="4">
    <source>
        <dbReference type="ARBA" id="ARBA00022741"/>
    </source>
</evidence>
<dbReference type="GO" id="GO:0005524">
    <property type="term" value="F:ATP binding"/>
    <property type="evidence" value="ECO:0007669"/>
    <property type="project" value="UniProtKB-KW"/>
</dbReference>
<evidence type="ECO:0000256" key="1">
    <source>
        <dbReference type="ARBA" id="ARBA00007381"/>
    </source>
</evidence>
<dbReference type="FunFam" id="3.30.420.40:FF:000020">
    <property type="entry name" value="Chaperone protein HscA homolog"/>
    <property type="match status" value="1"/>
</dbReference>
<dbReference type="Gene3D" id="2.60.34.10">
    <property type="entry name" value="Substrate Binding Domain Of DNAk, Chain A, domain 1"/>
    <property type="match status" value="1"/>
</dbReference>
<evidence type="ECO:0000256" key="7">
    <source>
        <dbReference type="ARBA" id="ARBA00031419"/>
    </source>
</evidence>
<dbReference type="HAMAP" id="MF_00332">
    <property type="entry name" value="DnaK"/>
    <property type="match status" value="1"/>
</dbReference>
<proteinExistence type="inferred from homology"/>
<evidence type="ECO:0000256" key="9">
    <source>
        <dbReference type="RuleBase" id="RU003322"/>
    </source>
</evidence>
<dbReference type="Gene3D" id="3.30.420.40">
    <property type="match status" value="3"/>
</dbReference>
<dbReference type="GO" id="GO:0005759">
    <property type="term" value="C:mitochondrial matrix"/>
    <property type="evidence" value="ECO:0007669"/>
    <property type="project" value="UniProtKB-ARBA"/>
</dbReference>
<evidence type="ECO:0000313" key="11">
    <source>
        <dbReference type="EMBL" id="TRY91099.1"/>
    </source>
</evidence>